<dbReference type="GO" id="GO:0006879">
    <property type="term" value="P:intracellular iron ion homeostasis"/>
    <property type="evidence" value="ECO:0007669"/>
    <property type="project" value="InterPro"/>
</dbReference>
<feature type="coiled-coil region" evidence="4">
    <location>
        <begin position="129"/>
        <end position="184"/>
    </location>
</feature>
<dbReference type="GO" id="GO:0046983">
    <property type="term" value="F:protein dimerization activity"/>
    <property type="evidence" value="ECO:0007669"/>
    <property type="project" value="InterPro"/>
</dbReference>
<proteinExistence type="inferred from homology"/>
<evidence type="ECO:0000256" key="4">
    <source>
        <dbReference type="SAM" id="Coils"/>
    </source>
</evidence>
<evidence type="ECO:0000256" key="2">
    <source>
        <dbReference type="ARBA" id="ARBA00023015"/>
    </source>
</evidence>
<sequence length="240" mass="26919">MSSNPNNDCAGWLFASDFIWDARIIDGPSASSAMLGFDVLSKEDNCPNNGSRKKRNRVESCAAPGTKACREKLRRDRLNDRHVRPPCNCCHMLEKQPVCEFMELCSVMDPGKPPKTDKSAILSDATRLLNHVRLEAKKLKDSNEALKDAIKSLKAEKLELRDEKMRLKAEKERTEQMLKAISTTPQFMTQPATATPHSASVAARIKTIPHPNYMPMGMWRWIPPAALDTSQDHVLRPPVA</sequence>
<evidence type="ECO:0000256" key="3">
    <source>
        <dbReference type="ARBA" id="ARBA00023163"/>
    </source>
</evidence>
<protein>
    <recommendedName>
        <fullName evidence="7">BHLH domain-containing protein</fullName>
    </recommendedName>
</protein>
<gene>
    <name evidence="5" type="ORF">C4D60_Mb07t18440</name>
</gene>
<dbReference type="InterPro" id="IPR044818">
    <property type="entry name" value="ILR3-like"/>
</dbReference>
<reference evidence="5 6" key="1">
    <citation type="journal article" date="2019" name="Nat. Plants">
        <title>Genome sequencing of Musa balbisiana reveals subgenome evolution and function divergence in polyploid bananas.</title>
        <authorList>
            <person name="Yao X."/>
        </authorList>
    </citation>
    <scope>NUCLEOTIDE SEQUENCE [LARGE SCALE GENOMIC DNA]</scope>
    <source>
        <strain evidence="6">cv. DH-PKW</strain>
        <tissue evidence="5">Leaves</tissue>
    </source>
</reference>
<dbReference type="GO" id="GO:0003700">
    <property type="term" value="F:DNA-binding transcription factor activity"/>
    <property type="evidence" value="ECO:0007669"/>
    <property type="project" value="InterPro"/>
</dbReference>
<accession>A0A4S8JHH1</accession>
<dbReference type="InterPro" id="IPR036638">
    <property type="entry name" value="HLH_DNA-bd_sf"/>
</dbReference>
<evidence type="ECO:0000313" key="6">
    <source>
        <dbReference type="Proteomes" id="UP000317650"/>
    </source>
</evidence>
<evidence type="ECO:0000313" key="5">
    <source>
        <dbReference type="EMBL" id="THU60979.1"/>
    </source>
</evidence>
<dbReference type="Gene3D" id="4.10.280.10">
    <property type="entry name" value="Helix-loop-helix DNA-binding domain"/>
    <property type="match status" value="1"/>
</dbReference>
<dbReference type="Proteomes" id="UP000317650">
    <property type="component" value="Chromosome 7"/>
</dbReference>
<dbReference type="EMBL" id="PYDT01000005">
    <property type="protein sequence ID" value="THU60979.1"/>
    <property type="molecule type" value="Genomic_DNA"/>
</dbReference>
<comment type="similarity">
    <text evidence="1">Belongs to the bHLH protein family.</text>
</comment>
<evidence type="ECO:0008006" key="7">
    <source>
        <dbReference type="Google" id="ProtNLM"/>
    </source>
</evidence>
<dbReference type="AlphaFoldDB" id="A0A4S8JHH1"/>
<comment type="caution">
    <text evidence="5">The sequence shown here is derived from an EMBL/GenBank/DDBJ whole genome shotgun (WGS) entry which is preliminary data.</text>
</comment>
<evidence type="ECO:0000256" key="1">
    <source>
        <dbReference type="ARBA" id="ARBA00005510"/>
    </source>
</evidence>
<dbReference type="PANTHER" id="PTHR46133">
    <property type="entry name" value="BHLH TRANSCRIPTION FACTOR"/>
    <property type="match status" value="1"/>
</dbReference>
<dbReference type="CDD" id="cd11446">
    <property type="entry name" value="bHLH_AtILR3_like"/>
    <property type="match status" value="1"/>
</dbReference>
<keyword evidence="3" id="KW-0804">Transcription</keyword>
<organism evidence="5 6">
    <name type="scientific">Musa balbisiana</name>
    <name type="common">Banana</name>
    <dbReference type="NCBI Taxonomy" id="52838"/>
    <lineage>
        <taxon>Eukaryota</taxon>
        <taxon>Viridiplantae</taxon>
        <taxon>Streptophyta</taxon>
        <taxon>Embryophyta</taxon>
        <taxon>Tracheophyta</taxon>
        <taxon>Spermatophyta</taxon>
        <taxon>Magnoliopsida</taxon>
        <taxon>Liliopsida</taxon>
        <taxon>Zingiberales</taxon>
        <taxon>Musaceae</taxon>
        <taxon>Musa</taxon>
    </lineage>
</organism>
<name>A0A4S8JHH1_MUSBA</name>
<keyword evidence="6" id="KW-1185">Reference proteome</keyword>
<dbReference type="PANTHER" id="PTHR46133:SF8">
    <property type="entry name" value="TRANSCRIPTION FACTOR ILR3-LIKE"/>
    <property type="match status" value="1"/>
</dbReference>
<keyword evidence="4" id="KW-0175">Coiled coil</keyword>
<keyword evidence="2" id="KW-0805">Transcription regulation</keyword>